<dbReference type="eggNOG" id="COG0705">
    <property type="taxonomic scope" value="Bacteria"/>
</dbReference>
<dbReference type="Pfam" id="PF01694">
    <property type="entry name" value="Rhomboid"/>
    <property type="match status" value="1"/>
</dbReference>
<dbReference type="SUPFAM" id="SSF144091">
    <property type="entry name" value="Rhomboid-like"/>
    <property type="match status" value="1"/>
</dbReference>
<gene>
    <name evidence="8" type="ORF">AS202_02440</name>
</gene>
<dbReference type="GO" id="GO:0004252">
    <property type="term" value="F:serine-type endopeptidase activity"/>
    <property type="evidence" value="ECO:0007669"/>
    <property type="project" value="InterPro"/>
</dbReference>
<dbReference type="GO" id="GO:0016020">
    <property type="term" value="C:membrane"/>
    <property type="evidence" value="ECO:0007669"/>
    <property type="project" value="UniProtKB-SubCell"/>
</dbReference>
<keyword evidence="5" id="KW-0378">Hydrolase</keyword>
<comment type="similarity">
    <text evidence="2">Belongs to the peptidase S54 family.</text>
</comment>
<dbReference type="GO" id="GO:0006508">
    <property type="term" value="P:proteolysis"/>
    <property type="evidence" value="ECO:0007669"/>
    <property type="project" value="UniProtKB-KW"/>
</dbReference>
<evidence type="ECO:0000256" key="4">
    <source>
        <dbReference type="ARBA" id="ARBA00022692"/>
    </source>
</evidence>
<dbReference type="KEGG" id="mod:AS202_02440"/>
<evidence type="ECO:0000256" key="7">
    <source>
        <dbReference type="ARBA" id="ARBA00023136"/>
    </source>
</evidence>
<proteinExistence type="inferred from homology"/>
<dbReference type="PANTHER" id="PTHR43066:SF1">
    <property type="entry name" value="RHOMBOID PROTEIN 2"/>
    <property type="match status" value="1"/>
</dbReference>
<reference evidence="8 9" key="1">
    <citation type="journal article" date="2016" name="J. Zhejiang Univ. Sci. B">
        <title>Antibiotic resistance mechanisms of Myroides sp.</title>
        <authorList>
            <person name="Hu S."/>
            <person name="Yuan S."/>
            <person name="Qu H."/>
            <person name="Jiang T."/>
            <person name="Zhou Y."/>
            <person name="Wang M."/>
            <person name="Ming D."/>
        </authorList>
    </citation>
    <scope>NUCLEOTIDE SEQUENCE [LARGE SCALE GENOMIC DNA]</scope>
    <source>
        <strain evidence="8 9">PR63039</strain>
    </source>
</reference>
<keyword evidence="3 8" id="KW-0645">Protease</keyword>
<evidence type="ECO:0000256" key="6">
    <source>
        <dbReference type="ARBA" id="ARBA00022989"/>
    </source>
</evidence>
<evidence type="ECO:0000256" key="2">
    <source>
        <dbReference type="ARBA" id="ARBA00009045"/>
    </source>
</evidence>
<evidence type="ECO:0000256" key="1">
    <source>
        <dbReference type="ARBA" id="ARBA00004141"/>
    </source>
</evidence>
<keyword evidence="7" id="KW-0472">Membrane</keyword>
<dbReference type="Gene3D" id="1.20.1540.10">
    <property type="entry name" value="Rhomboid-like"/>
    <property type="match status" value="1"/>
</dbReference>
<dbReference type="Proteomes" id="UP000069030">
    <property type="component" value="Chromosome"/>
</dbReference>
<comment type="subcellular location">
    <subcellularLocation>
        <location evidence="1">Membrane</location>
        <topology evidence="1">Multi-pass membrane protein</topology>
    </subcellularLocation>
</comment>
<dbReference type="EMBL" id="CP013690">
    <property type="protein sequence ID" value="ALU25085.1"/>
    <property type="molecule type" value="Genomic_DNA"/>
</dbReference>
<dbReference type="InterPro" id="IPR035952">
    <property type="entry name" value="Rhomboid-like_sf"/>
</dbReference>
<sequence length="247" mass="28560">MSKEKLPPLSINLILLPLFVVVLIWGVYWMDWNNFYELHEYGVLPRTVVGLRGIVFSPFIHGGIKHLYNNSIALFALLLMLQYFYKKQALVVLILGILLSGFGTWLMGRDSYHIGASGLVYVLVSFMFFKGVQTRYYRLMALSLVIVVLYGGTVWYMFPHVESGISWEGHLSGFLTGLILSFVVSSPEHIEQGYKYEWQDPNFDPQSDPFMRCFDEHGNFIIIPKQKKSKDPYRKTLPVLISQYQIR</sequence>
<protein>
    <submittedName>
        <fullName evidence="8">Rhomboid family intramembrane serine protease</fullName>
    </submittedName>
</protein>
<organism evidence="8 9">
    <name type="scientific">Myroides odoratimimus</name>
    <dbReference type="NCBI Taxonomy" id="76832"/>
    <lineage>
        <taxon>Bacteria</taxon>
        <taxon>Pseudomonadati</taxon>
        <taxon>Bacteroidota</taxon>
        <taxon>Flavobacteriia</taxon>
        <taxon>Flavobacteriales</taxon>
        <taxon>Flavobacteriaceae</taxon>
        <taxon>Myroides</taxon>
    </lineage>
</organism>
<keyword evidence="6" id="KW-1133">Transmembrane helix</keyword>
<accession>A0A0S7ECW6</accession>
<dbReference type="InterPro" id="IPR022764">
    <property type="entry name" value="Peptidase_S54_rhomboid_dom"/>
</dbReference>
<evidence type="ECO:0000313" key="9">
    <source>
        <dbReference type="Proteomes" id="UP000069030"/>
    </source>
</evidence>
<evidence type="ECO:0000256" key="3">
    <source>
        <dbReference type="ARBA" id="ARBA00022670"/>
    </source>
</evidence>
<dbReference type="AlphaFoldDB" id="A0A0S7ECW6"/>
<evidence type="ECO:0000256" key="5">
    <source>
        <dbReference type="ARBA" id="ARBA00022801"/>
    </source>
</evidence>
<dbReference type="RefSeq" id="WP_006259502.1">
    <property type="nucleotide sequence ID" value="NZ_BCMQ01000021.1"/>
</dbReference>
<keyword evidence="4" id="KW-0812">Transmembrane</keyword>
<evidence type="ECO:0000313" key="8">
    <source>
        <dbReference type="EMBL" id="ALU25085.1"/>
    </source>
</evidence>
<dbReference type="PANTHER" id="PTHR43066">
    <property type="entry name" value="RHOMBOID-RELATED PROTEIN"/>
    <property type="match status" value="1"/>
</dbReference>
<name>A0A0S7ECW6_9FLAO</name>